<name>A0A7W4VSZ4_9ACTN</name>
<gene>
    <name evidence="1" type="ORF">FHU40_001002</name>
</gene>
<evidence type="ECO:0000313" key="2">
    <source>
        <dbReference type="Proteomes" id="UP000589626"/>
    </source>
</evidence>
<reference evidence="1 2" key="1">
    <citation type="submission" date="2020-08" db="EMBL/GenBank/DDBJ databases">
        <title>Sequencing the genomes of 1000 actinobacteria strains.</title>
        <authorList>
            <person name="Klenk H.-P."/>
        </authorList>
    </citation>
    <scope>NUCLEOTIDE SEQUENCE [LARGE SCALE GENOMIC DNA]</scope>
    <source>
        <strain evidence="1 2">DSM 105498</strain>
    </source>
</reference>
<accession>A0A7W4VSZ4</accession>
<evidence type="ECO:0000313" key="1">
    <source>
        <dbReference type="EMBL" id="MBB3041201.1"/>
    </source>
</evidence>
<dbReference type="EMBL" id="JACHWR010000001">
    <property type="protein sequence ID" value="MBB3041201.1"/>
    <property type="molecule type" value="Genomic_DNA"/>
</dbReference>
<sequence length="151" mass="15742">MSAGDLYGEFENLDVTRSVTVNGGVRGATIHGGAALTVNGAFAGRLVVEDDAVLSVNGAFEPGDVSNDGVIMVAGVTGVAFSQLDDMGTFAVAVGSLVEHSKVVHEDGSLESFVRGGDLTVDSNRLCIWVSEQRRFVPQAQMQADIEAGQR</sequence>
<dbReference type="Proteomes" id="UP000589626">
    <property type="component" value="Unassembled WGS sequence"/>
</dbReference>
<dbReference type="RefSeq" id="WP_183591125.1">
    <property type="nucleotide sequence ID" value="NZ_JACHWR010000001.1"/>
</dbReference>
<dbReference type="AlphaFoldDB" id="A0A7W4VSZ4"/>
<proteinExistence type="predicted"/>
<evidence type="ECO:0008006" key="3">
    <source>
        <dbReference type="Google" id="ProtNLM"/>
    </source>
</evidence>
<keyword evidence="2" id="KW-1185">Reference proteome</keyword>
<protein>
    <recommendedName>
        <fullName evidence="3">Polymer-forming cytoskeletal protein</fullName>
    </recommendedName>
</protein>
<comment type="caution">
    <text evidence="1">The sequence shown here is derived from an EMBL/GenBank/DDBJ whole genome shotgun (WGS) entry which is preliminary data.</text>
</comment>
<organism evidence="1 2">
    <name type="scientific">Nocardioides soli</name>
    <dbReference type="NCBI Taxonomy" id="1036020"/>
    <lineage>
        <taxon>Bacteria</taxon>
        <taxon>Bacillati</taxon>
        <taxon>Actinomycetota</taxon>
        <taxon>Actinomycetes</taxon>
        <taxon>Propionibacteriales</taxon>
        <taxon>Nocardioidaceae</taxon>
        <taxon>Nocardioides</taxon>
    </lineage>
</organism>